<dbReference type="Gene3D" id="3.40.50.300">
    <property type="entry name" value="P-loop containing nucleotide triphosphate hydrolases"/>
    <property type="match status" value="2"/>
</dbReference>
<dbReference type="SUPFAM" id="SSF52540">
    <property type="entry name" value="P-loop containing nucleoside triphosphate hydrolases"/>
    <property type="match status" value="2"/>
</dbReference>
<keyword evidence="1" id="KW-0233">DNA recombination</keyword>
<dbReference type="Pfam" id="PF14214">
    <property type="entry name" value="Helitron_like_N"/>
    <property type="match status" value="1"/>
</dbReference>
<keyword evidence="1" id="KW-0347">Helicase</keyword>
<dbReference type="InterPro" id="IPR049163">
    <property type="entry name" value="Pif1-like_2B_dom"/>
</dbReference>
<dbReference type="AlphaFoldDB" id="A0A2G5E4R9"/>
<keyword evidence="1" id="KW-0547">Nucleotide-binding</keyword>
<gene>
    <name evidence="5" type="ORF">AQUCO_01200187v1</name>
</gene>
<dbReference type="GO" id="GO:0043139">
    <property type="term" value="F:5'-3' DNA helicase activity"/>
    <property type="evidence" value="ECO:0007669"/>
    <property type="project" value="UniProtKB-EC"/>
</dbReference>
<dbReference type="Pfam" id="PF05970">
    <property type="entry name" value="PIF1"/>
    <property type="match status" value="1"/>
</dbReference>
<feature type="domain" description="DNA helicase Pif1-like 2B" evidence="4">
    <location>
        <begin position="897"/>
        <end position="943"/>
    </location>
</feature>
<evidence type="ECO:0000259" key="2">
    <source>
        <dbReference type="Pfam" id="PF05970"/>
    </source>
</evidence>
<dbReference type="InterPro" id="IPR027417">
    <property type="entry name" value="P-loop_NTPase"/>
</dbReference>
<comment type="catalytic activity">
    <reaction evidence="1">
        <text>ATP + H2O = ADP + phosphate + H(+)</text>
        <dbReference type="Rhea" id="RHEA:13065"/>
        <dbReference type="ChEBI" id="CHEBI:15377"/>
        <dbReference type="ChEBI" id="CHEBI:15378"/>
        <dbReference type="ChEBI" id="CHEBI:30616"/>
        <dbReference type="ChEBI" id="CHEBI:43474"/>
        <dbReference type="ChEBI" id="CHEBI:456216"/>
        <dbReference type="EC" id="5.6.2.3"/>
    </reaction>
</comment>
<evidence type="ECO:0000313" key="5">
    <source>
        <dbReference type="EMBL" id="PIA50768.1"/>
    </source>
</evidence>
<sequence>MLDENNEYVKAFRMAKDRFRQEDIMQVRLRLIGTRNYDSRQYNLPTSSEVAALIVGNIDSNDGRDIILEEKEGGLRRISELYPGFMALQYPLLFPYGEDGFITGILYRNLQTINVRKRSTVSMREYYAFQIQQRLDEGHGLLRGGRLFQQFLVDSYACIEENRGGPRYMVQNYQDAIAICRWAGPPDLFLTFTCNTQWKEITYILELIPGQKADDRPDIVARVFKIKVDQLIKDLTDGKHFGRATAVLYTIEFQKRGLPHAHILLWLHPDDKPKDPSDIDKLISAELPDKNIDPLAFESVLQYMIHGPCGDLNRNSPCMINRCCSKHFPKRRQNLHKVMKNGIEVDNTFVVPHNTDLVVKYQAHINVEICARGKIVKYLFKYINKGQDRSTIVIEENLSNQSTNGQNVVVQLDEIQTYLDCRYLSTSEACWRIFKFDIHYRDPSVQRLVYHLEDEQTIIFHDDDDLVDVVNRTNVEKTMFTEWFEINKHHEDARRLTYVDFPTEWVWNKNEKVWTRRKSKRRIGRLYNAHPNSGHKFYLQLDFENQLGNKYIREEITYDRIKLHSEFQTLHARLNIEQKQVYEVVMNSVLSNIGGLFFVYGSGGTGKTYLWSTLTSKLRSEGKIVLAVASSGIASLLLPNGRTTHSRFKVPVTQNDYSCCDIKVNSELADLIRKTDLVIWDEAPMNHRNAFEAVDRTFRDLMRSSTQILEEKFFGGKTVVLGGDFRQTLPVVPKGSRETIVDASISRSYLWSHCRTFKLGINMRLQSENLTILETKKVDKLRKWILDLGNGNLPTIYMCGEQEPTWIKIPDDYLLQPKNDPMKSIVEWVYPDLENKYVDLNYLRERCILTPRNDCVEKLNSYIISTIPGESHIYLSADMLSPMSGGPEIQDVSPPIEFLNSMIISGLPNHKIELKLGVPIMLLRNINQRFGLCNGTRLIVTKLGAKFIQAKVIIGNNIGRTFNINRIVLTSDDPKSSFTITHVQLPIRICFAMTINKSQGQTLKHVGIYLPRPVFSHGQLYVAVSRTSSHNGLKILIDHKENEQPGYTQNIVYKEVFNNLP</sequence>
<dbReference type="GO" id="GO:0006310">
    <property type="term" value="P:DNA recombination"/>
    <property type="evidence" value="ECO:0007669"/>
    <property type="project" value="UniProtKB-KW"/>
</dbReference>
<evidence type="ECO:0000256" key="1">
    <source>
        <dbReference type="RuleBase" id="RU363044"/>
    </source>
</evidence>
<dbReference type="InterPro" id="IPR010285">
    <property type="entry name" value="DNA_helicase_pif1-like_DEAD"/>
</dbReference>
<dbReference type="InParanoid" id="A0A2G5E4R9"/>
<name>A0A2G5E4R9_AQUCA</name>
<evidence type="ECO:0000313" key="6">
    <source>
        <dbReference type="Proteomes" id="UP000230069"/>
    </source>
</evidence>
<dbReference type="Proteomes" id="UP000230069">
    <property type="component" value="Unassembled WGS sequence"/>
</dbReference>
<comment type="similarity">
    <text evidence="1">Belongs to the helicase family.</text>
</comment>
<evidence type="ECO:0000259" key="3">
    <source>
        <dbReference type="Pfam" id="PF14214"/>
    </source>
</evidence>
<dbReference type="GO" id="GO:0016887">
    <property type="term" value="F:ATP hydrolysis activity"/>
    <property type="evidence" value="ECO:0007669"/>
    <property type="project" value="RHEA"/>
</dbReference>
<reference evidence="5 6" key="1">
    <citation type="submission" date="2017-09" db="EMBL/GenBank/DDBJ databases">
        <title>WGS assembly of Aquilegia coerulea Goldsmith.</title>
        <authorList>
            <person name="Hodges S."/>
            <person name="Kramer E."/>
            <person name="Nordborg M."/>
            <person name="Tomkins J."/>
            <person name="Borevitz J."/>
            <person name="Derieg N."/>
            <person name="Yan J."/>
            <person name="Mihaltcheva S."/>
            <person name="Hayes R.D."/>
            <person name="Rokhsar D."/>
        </authorList>
    </citation>
    <scope>NUCLEOTIDE SEQUENCE [LARGE SCALE GENOMIC DNA]</scope>
    <source>
        <strain evidence="6">cv. Goldsmith</strain>
    </source>
</reference>
<proteinExistence type="inferred from homology"/>
<organism evidence="5 6">
    <name type="scientific">Aquilegia coerulea</name>
    <name type="common">Rocky mountain columbine</name>
    <dbReference type="NCBI Taxonomy" id="218851"/>
    <lineage>
        <taxon>Eukaryota</taxon>
        <taxon>Viridiplantae</taxon>
        <taxon>Streptophyta</taxon>
        <taxon>Embryophyta</taxon>
        <taxon>Tracheophyta</taxon>
        <taxon>Spermatophyta</taxon>
        <taxon>Magnoliopsida</taxon>
        <taxon>Ranunculales</taxon>
        <taxon>Ranunculaceae</taxon>
        <taxon>Thalictroideae</taxon>
        <taxon>Aquilegia</taxon>
    </lineage>
</organism>
<dbReference type="PANTHER" id="PTHR10492">
    <property type="match status" value="1"/>
</dbReference>
<dbReference type="InterPro" id="IPR025476">
    <property type="entry name" value="Helitron_helicase-like"/>
</dbReference>
<dbReference type="STRING" id="218851.A0A2G5E4R9"/>
<protein>
    <recommendedName>
        <fullName evidence="1">ATP-dependent DNA helicase</fullName>
        <ecNumber evidence="1">5.6.2.3</ecNumber>
    </recommendedName>
</protein>
<accession>A0A2G5E4R9</accession>
<feature type="domain" description="DNA helicase Pif1-like DEAD-box helicase" evidence="2">
    <location>
        <begin position="574"/>
        <end position="794"/>
    </location>
</feature>
<dbReference type="CDD" id="cd18809">
    <property type="entry name" value="SF1_C_RecD"/>
    <property type="match status" value="1"/>
</dbReference>
<dbReference type="PANTHER" id="PTHR10492:SF90">
    <property type="entry name" value="ATP-DEPENDENT DNA HELICASE"/>
    <property type="match status" value="1"/>
</dbReference>
<keyword evidence="1" id="KW-0067">ATP-binding</keyword>
<dbReference type="EMBL" id="KZ305029">
    <property type="protein sequence ID" value="PIA50768.1"/>
    <property type="molecule type" value="Genomic_DNA"/>
</dbReference>
<dbReference type="GO" id="GO:0005524">
    <property type="term" value="F:ATP binding"/>
    <property type="evidence" value="ECO:0007669"/>
    <property type="project" value="UniProtKB-KW"/>
</dbReference>
<dbReference type="GO" id="GO:0006281">
    <property type="term" value="P:DNA repair"/>
    <property type="evidence" value="ECO:0007669"/>
    <property type="project" value="UniProtKB-KW"/>
</dbReference>
<dbReference type="GO" id="GO:0000723">
    <property type="term" value="P:telomere maintenance"/>
    <property type="evidence" value="ECO:0007669"/>
    <property type="project" value="InterPro"/>
</dbReference>
<keyword evidence="6" id="KW-1185">Reference proteome</keyword>
<evidence type="ECO:0000259" key="4">
    <source>
        <dbReference type="Pfam" id="PF21530"/>
    </source>
</evidence>
<keyword evidence="1" id="KW-0234">DNA repair</keyword>
<comment type="cofactor">
    <cofactor evidence="1">
        <name>Mg(2+)</name>
        <dbReference type="ChEBI" id="CHEBI:18420"/>
    </cofactor>
</comment>
<keyword evidence="1" id="KW-0378">Hydrolase</keyword>
<dbReference type="OrthoDB" id="1934728at2759"/>
<dbReference type="Pfam" id="PF21530">
    <property type="entry name" value="Pif1_2B_dom"/>
    <property type="match status" value="1"/>
</dbReference>
<dbReference type="EC" id="5.6.2.3" evidence="1"/>
<keyword evidence="1" id="KW-0227">DNA damage</keyword>
<feature type="domain" description="Helitron helicase-like" evidence="3">
    <location>
        <begin position="163"/>
        <end position="265"/>
    </location>
</feature>